<gene>
    <name evidence="1" type="ORF">UA08_02900</name>
</gene>
<comment type="caution">
    <text evidence="1">The sequence shown here is derived from an EMBL/GenBank/DDBJ whole genome shotgun (WGS) entry which is preliminary data.</text>
</comment>
<reference evidence="1 2" key="1">
    <citation type="submission" date="2015-06" db="EMBL/GenBank/DDBJ databases">
        <title>Talaromyces atroroseus IBT 11181 draft genome.</title>
        <authorList>
            <person name="Rasmussen K.B."/>
            <person name="Rasmussen S."/>
            <person name="Petersen B."/>
            <person name="Sicheritz-Ponten T."/>
            <person name="Mortensen U.H."/>
            <person name="Thrane U."/>
        </authorList>
    </citation>
    <scope>NUCLEOTIDE SEQUENCE [LARGE SCALE GENOMIC DNA]</scope>
    <source>
        <strain evidence="1 2">IBT 11181</strain>
    </source>
</reference>
<evidence type="ECO:0000313" key="1">
    <source>
        <dbReference type="EMBL" id="OKL61746.1"/>
    </source>
</evidence>
<dbReference type="Proteomes" id="UP000214365">
    <property type="component" value="Unassembled WGS sequence"/>
</dbReference>
<dbReference type="RefSeq" id="XP_020121867.1">
    <property type="nucleotide sequence ID" value="XM_020264993.1"/>
</dbReference>
<evidence type="ECO:0000313" key="2">
    <source>
        <dbReference type="Proteomes" id="UP000214365"/>
    </source>
</evidence>
<name>A0A225B384_TALAT</name>
<proteinExistence type="predicted"/>
<accession>A0A225B384</accession>
<dbReference type="GeneID" id="31002655"/>
<dbReference type="AlphaFoldDB" id="A0A225B384"/>
<dbReference type="EMBL" id="LFMY01000003">
    <property type="protein sequence ID" value="OKL61746.1"/>
    <property type="molecule type" value="Genomic_DNA"/>
</dbReference>
<protein>
    <submittedName>
        <fullName evidence="1">Uncharacterized protein</fullName>
    </submittedName>
</protein>
<sequence length="179" mass="19828">MPGRTYYPADIYFHIGAPPRMRPGVQLPRPLLIEVSVDGAYLKRQHYRRSKVIFVFGGPGFGSHEVIGEVMPVLDPNNPDQLDKAYILFEVSLPNLPTSYTGSVDCVLEIVALAGGRVRTIGQTYKDFIVYSDYAPVSLPPTFIFDTKREPCILELFKGAFGNGKAYEDASKGIISHAM</sequence>
<organism evidence="1 2">
    <name type="scientific">Talaromyces atroroseus</name>
    <dbReference type="NCBI Taxonomy" id="1441469"/>
    <lineage>
        <taxon>Eukaryota</taxon>
        <taxon>Fungi</taxon>
        <taxon>Dikarya</taxon>
        <taxon>Ascomycota</taxon>
        <taxon>Pezizomycotina</taxon>
        <taxon>Eurotiomycetes</taxon>
        <taxon>Eurotiomycetidae</taxon>
        <taxon>Eurotiales</taxon>
        <taxon>Trichocomaceae</taxon>
        <taxon>Talaromyces</taxon>
        <taxon>Talaromyces sect. Trachyspermi</taxon>
    </lineage>
</organism>
<keyword evidence="2" id="KW-1185">Reference proteome</keyword>